<feature type="compositionally biased region" description="Acidic residues" evidence="4">
    <location>
        <begin position="941"/>
        <end position="950"/>
    </location>
</feature>
<dbReference type="CDD" id="cd16162">
    <property type="entry name" value="OCRE_RBM5_like"/>
    <property type="match status" value="1"/>
</dbReference>
<feature type="compositionally biased region" description="Basic and acidic residues" evidence="4">
    <location>
        <begin position="12"/>
        <end position="24"/>
    </location>
</feature>
<evidence type="ECO:0000256" key="1">
    <source>
        <dbReference type="ARBA" id="ARBA00004123"/>
    </source>
</evidence>
<dbReference type="GO" id="GO:0005634">
    <property type="term" value="C:nucleus"/>
    <property type="evidence" value="ECO:0007669"/>
    <property type="project" value="UniProtKB-SubCell"/>
</dbReference>
<dbReference type="GO" id="GO:0000398">
    <property type="term" value="P:mRNA splicing, via spliceosome"/>
    <property type="evidence" value="ECO:0007669"/>
    <property type="project" value="TreeGrafter"/>
</dbReference>
<feature type="region of interest" description="Disordered" evidence="4">
    <location>
        <begin position="793"/>
        <end position="851"/>
    </location>
</feature>
<dbReference type="AlphaFoldDB" id="A0A3B5M0F5"/>
<feature type="region of interest" description="Disordered" evidence="4">
    <location>
        <begin position="584"/>
        <end position="612"/>
    </location>
</feature>
<feature type="region of interest" description="Disordered" evidence="4">
    <location>
        <begin position="1017"/>
        <end position="1088"/>
    </location>
</feature>
<feature type="compositionally biased region" description="Basic and acidic residues" evidence="4">
    <location>
        <begin position="884"/>
        <end position="893"/>
    </location>
</feature>
<evidence type="ECO:0000256" key="4">
    <source>
        <dbReference type="SAM" id="MobiDB-lite"/>
    </source>
</evidence>
<feature type="compositionally biased region" description="Low complexity" evidence="4">
    <location>
        <begin position="585"/>
        <end position="596"/>
    </location>
</feature>
<keyword evidence="2" id="KW-0539">Nucleus</keyword>
<keyword evidence="3" id="KW-0862">Zinc</keyword>
<dbReference type="Gene3D" id="3.30.70.330">
    <property type="match status" value="1"/>
</dbReference>
<dbReference type="SUPFAM" id="SSF54928">
    <property type="entry name" value="RNA-binding domain, RBD"/>
    <property type="match status" value="1"/>
</dbReference>
<feature type="region of interest" description="Disordered" evidence="4">
    <location>
        <begin position="920"/>
        <end position="966"/>
    </location>
</feature>
<feature type="compositionally biased region" description="Polar residues" evidence="4">
    <location>
        <begin position="1079"/>
        <end position="1088"/>
    </location>
</feature>
<dbReference type="InterPro" id="IPR013087">
    <property type="entry name" value="Znf_C2H2_type"/>
</dbReference>
<protein>
    <submittedName>
        <fullName evidence="6">RNA binding motif protein 6</fullName>
    </submittedName>
</protein>
<feature type="compositionally biased region" description="Basic and acidic residues" evidence="4">
    <location>
        <begin position="335"/>
        <end position="344"/>
    </location>
</feature>
<feature type="region of interest" description="Disordered" evidence="4">
    <location>
        <begin position="475"/>
        <end position="503"/>
    </location>
</feature>
<proteinExistence type="predicted"/>
<evidence type="ECO:0000256" key="3">
    <source>
        <dbReference type="PROSITE-ProRule" id="PRU00042"/>
    </source>
</evidence>
<accession>A0A3B5M0F5</accession>
<feature type="compositionally biased region" description="Basic and acidic residues" evidence="4">
    <location>
        <begin position="1017"/>
        <end position="1036"/>
    </location>
</feature>
<dbReference type="PANTHER" id="PTHR13948:SF37">
    <property type="entry name" value="RNA-BINDING PROTEIN 6 ISOFORM X1"/>
    <property type="match status" value="1"/>
</dbReference>
<feature type="compositionally biased region" description="Low complexity" evidence="4">
    <location>
        <begin position="803"/>
        <end position="823"/>
    </location>
</feature>
<feature type="region of interest" description="Disordered" evidence="4">
    <location>
        <begin position="867"/>
        <end position="893"/>
    </location>
</feature>
<feature type="compositionally biased region" description="Basic and acidic residues" evidence="4">
    <location>
        <begin position="828"/>
        <end position="849"/>
    </location>
</feature>
<feature type="region of interest" description="Disordered" evidence="4">
    <location>
        <begin position="148"/>
        <end position="427"/>
    </location>
</feature>
<dbReference type="InterPro" id="IPR012677">
    <property type="entry name" value="Nucleotide-bd_a/b_plait_sf"/>
</dbReference>
<dbReference type="InterPro" id="IPR035979">
    <property type="entry name" value="RBD_domain_sf"/>
</dbReference>
<keyword evidence="7" id="KW-1185">Reference proteome</keyword>
<evidence type="ECO:0000313" key="6">
    <source>
        <dbReference type="Ensembl" id="ENSXCOP00000013474.1"/>
    </source>
</evidence>
<sequence>WDGPGPRGRPPFGDHRGEMFWGRDRPMPDYRDGMNMGHRGPRPLDFPPMDQRRMDGFPMRGHDMAPGDMRGRGPNRDFFMPRNDQDFHPRRHVEISIRDQIVDNPGFRGPGRDLGGRGMPPWEPHNRFSNMRDREIFHNDMNRFDRPDIDGRRGFPMDRMERDDGFRDMPDRHPGGIGDADRYEMDLPSLERRLMDNDGREGPPFNPRGKFESDMDFRNRPGPAVDFRDRDRSPLRFGPGEFPPAERERLDMAPDVLGRRPEFKGPGDTVGCRDYPDASGSPLMDYRSGEEMTLAEEWKNRQKDKNPFLGKDLKGGSDTSFPVGLGSNVNVRDPPPFHKRDHFPSIDPPIPGKKGPQDHLMPETNPLTGRCSRNDKEWSRERDPKYIQNKMSHDERVPYLEEQNKPSREIKEPSDSFRKIKDGPPEQIPFREKLGEEEDYQSNSTIQAKDQDYRDIDYRTASRRVFDYKHEELPPTEKFVKDPNPITPSKFTDSGSQDRDYRNASVKDKVSNIISISGIPKTDSYSYDMAYVEFLNLEDAVHFMESNKGSIKVGTRTSAMEYVQPNECERVLLQRNTDLTPEAWQQQVDQQHQQEQPELPGESSHNHNPLHMSDHLKSVFKDSKMIIKNVKPTTTVETILKALDPFAYLDERNVRLVKGKPPGTKCFCFVDMDSHQVRRLVELITKPRPLCIDGVRVHAEIARPLKNQSETPDTSSYLYDSTSGFYYDPETTLYYDPNSRYFYNAQTQEYLYWDGTSKTYIPVPGGSSAGSHPAPTMTAEDQAILSNPAADAPLEMKKPSAPPQASAAPVAGSADGSDGSVQSLSVVPERKEDEDSPRKDKDGKDEKPRSLAAVKIMKDMERWAKIQNRQKDTVRSPSPVLKSGVDDEKRQSKSADAAFAIFERKTGADDLFKKPLAPVKKDEKRPMGSLGLLASDYGAGSDEEVEEDKEEAIKSTSKSQPEEKDRLTDWKKMACLLCRRQFPNKDALIRHQQLSDLHKQNMEIHLKIKRSKKELEALENQEKQLSTRESSRSPEQKRRKQHHQQQQQHGNWAGSSDTNKASERPGLGAEPVQQKRKTQSPSWDHNTYKQAVRKAMFARFKELE</sequence>
<keyword evidence="3" id="KW-0479">Metal-binding</keyword>
<dbReference type="PANTHER" id="PTHR13948">
    <property type="entry name" value="RNA-BINDING PROTEIN"/>
    <property type="match status" value="1"/>
</dbReference>
<dbReference type="Proteomes" id="UP000261380">
    <property type="component" value="Unplaced"/>
</dbReference>
<reference evidence="6" key="2">
    <citation type="submission" date="2025-09" db="UniProtKB">
        <authorList>
            <consortium name="Ensembl"/>
        </authorList>
    </citation>
    <scope>IDENTIFICATION</scope>
</reference>
<dbReference type="Ensembl" id="ENSXCOT00000013640.1">
    <property type="protein sequence ID" value="ENSXCOP00000013474.1"/>
    <property type="gene ID" value="ENSXCOG00000010216.1"/>
</dbReference>
<dbReference type="GeneTree" id="ENSGT00940000166798"/>
<feature type="region of interest" description="Disordered" evidence="4">
    <location>
        <begin position="1"/>
        <end position="24"/>
    </location>
</feature>
<dbReference type="InterPro" id="IPR041591">
    <property type="entry name" value="OCRE"/>
</dbReference>
<name>A0A3B5M0F5_9TELE</name>
<dbReference type="Pfam" id="PF17780">
    <property type="entry name" value="OCRE"/>
    <property type="match status" value="1"/>
</dbReference>
<feature type="compositionally biased region" description="Basic and acidic residues" evidence="4">
    <location>
        <begin position="244"/>
        <end position="265"/>
    </location>
</feature>
<feature type="region of interest" description="Disordered" evidence="4">
    <location>
        <begin position="102"/>
        <end position="127"/>
    </location>
</feature>
<feature type="compositionally biased region" description="Basic and acidic residues" evidence="4">
    <location>
        <begin position="148"/>
        <end position="201"/>
    </location>
</feature>
<reference evidence="6" key="1">
    <citation type="submission" date="2025-08" db="UniProtKB">
        <authorList>
            <consortium name="Ensembl"/>
        </authorList>
    </citation>
    <scope>IDENTIFICATION</scope>
</reference>
<organism evidence="6 7">
    <name type="scientific">Xiphophorus couchianus</name>
    <name type="common">Monterrey platyfish</name>
    <dbReference type="NCBI Taxonomy" id="32473"/>
    <lineage>
        <taxon>Eukaryota</taxon>
        <taxon>Metazoa</taxon>
        <taxon>Chordata</taxon>
        <taxon>Craniata</taxon>
        <taxon>Vertebrata</taxon>
        <taxon>Euteleostomi</taxon>
        <taxon>Actinopterygii</taxon>
        <taxon>Neopterygii</taxon>
        <taxon>Teleostei</taxon>
        <taxon>Neoteleostei</taxon>
        <taxon>Acanthomorphata</taxon>
        <taxon>Ovalentaria</taxon>
        <taxon>Atherinomorphae</taxon>
        <taxon>Cyprinodontiformes</taxon>
        <taxon>Poeciliidae</taxon>
        <taxon>Poeciliinae</taxon>
        <taxon>Xiphophorus</taxon>
    </lineage>
</organism>
<feature type="domain" description="C2H2-type" evidence="5">
    <location>
        <begin position="973"/>
        <end position="1003"/>
    </location>
</feature>
<evidence type="ECO:0000313" key="7">
    <source>
        <dbReference type="Proteomes" id="UP000261380"/>
    </source>
</evidence>
<dbReference type="PROSITE" id="PS50157">
    <property type="entry name" value="ZINC_FINGER_C2H2_2"/>
    <property type="match status" value="1"/>
</dbReference>
<feature type="compositionally biased region" description="Basic and acidic residues" evidence="4">
    <location>
        <begin position="296"/>
        <end position="315"/>
    </location>
</feature>
<evidence type="ECO:0000256" key="2">
    <source>
        <dbReference type="ARBA" id="ARBA00023242"/>
    </source>
</evidence>
<feature type="compositionally biased region" description="Basic and acidic residues" evidence="4">
    <location>
        <begin position="372"/>
        <end position="427"/>
    </location>
</feature>
<evidence type="ECO:0000259" key="5">
    <source>
        <dbReference type="PROSITE" id="PS50157"/>
    </source>
</evidence>
<dbReference type="GO" id="GO:0003723">
    <property type="term" value="F:RNA binding"/>
    <property type="evidence" value="ECO:0007669"/>
    <property type="project" value="TreeGrafter"/>
</dbReference>
<comment type="subcellular location">
    <subcellularLocation>
        <location evidence="1">Nucleus</location>
    </subcellularLocation>
</comment>
<dbReference type="STRING" id="32473.ENSXCOP00000013474"/>
<keyword evidence="3" id="KW-0863">Zinc-finger</keyword>
<dbReference type="GO" id="GO:0008270">
    <property type="term" value="F:zinc ion binding"/>
    <property type="evidence" value="ECO:0007669"/>
    <property type="project" value="UniProtKB-KW"/>
</dbReference>
<feature type="compositionally biased region" description="Basic and acidic residues" evidence="4">
    <location>
        <begin position="209"/>
        <end position="219"/>
    </location>
</feature>